<protein>
    <submittedName>
        <fullName evidence="3">Protein NDRG2</fullName>
    </submittedName>
</protein>
<gene>
    <name evidence="3" type="primary">ndrg2</name>
    <name evidence="3" type="ORF">EYF80_017085</name>
</gene>
<feature type="region of interest" description="Disordered" evidence="2">
    <location>
        <begin position="52"/>
        <end position="73"/>
    </location>
</feature>
<feature type="compositionally biased region" description="Low complexity" evidence="2">
    <location>
        <begin position="537"/>
        <end position="546"/>
    </location>
</feature>
<proteinExistence type="inferred from homology"/>
<dbReference type="InterPro" id="IPR029058">
    <property type="entry name" value="AB_hydrolase_fold"/>
</dbReference>
<feature type="compositionally biased region" description="Polar residues" evidence="2">
    <location>
        <begin position="62"/>
        <end position="73"/>
    </location>
</feature>
<feature type="compositionally biased region" description="Polar residues" evidence="2">
    <location>
        <begin position="243"/>
        <end position="262"/>
    </location>
</feature>
<dbReference type="OrthoDB" id="8895781at2759"/>
<name>A0A4Z2I3I4_9TELE</name>
<evidence type="ECO:0000256" key="2">
    <source>
        <dbReference type="SAM" id="MobiDB-lite"/>
    </source>
</evidence>
<evidence type="ECO:0000313" key="4">
    <source>
        <dbReference type="Proteomes" id="UP000314294"/>
    </source>
</evidence>
<dbReference type="Gene3D" id="3.40.50.1820">
    <property type="entry name" value="alpha/beta hydrolase"/>
    <property type="match status" value="1"/>
</dbReference>
<evidence type="ECO:0000256" key="1">
    <source>
        <dbReference type="ARBA" id="ARBA00005598"/>
    </source>
</evidence>
<feature type="region of interest" description="Disordered" evidence="2">
    <location>
        <begin position="243"/>
        <end position="269"/>
    </location>
</feature>
<reference evidence="3 4" key="1">
    <citation type="submission" date="2019-03" db="EMBL/GenBank/DDBJ databases">
        <title>First draft genome of Liparis tanakae, snailfish: a comprehensive survey of snailfish specific genes.</title>
        <authorList>
            <person name="Kim W."/>
            <person name="Song I."/>
            <person name="Jeong J.-H."/>
            <person name="Kim D."/>
            <person name="Kim S."/>
            <person name="Ryu S."/>
            <person name="Song J.Y."/>
            <person name="Lee S.K."/>
        </authorList>
    </citation>
    <scope>NUCLEOTIDE SEQUENCE [LARGE SCALE GENOMIC DNA]</scope>
    <source>
        <tissue evidence="3">Muscle</tissue>
    </source>
</reference>
<dbReference type="SUPFAM" id="SSF53474">
    <property type="entry name" value="alpha/beta-Hydrolases"/>
    <property type="match status" value="1"/>
</dbReference>
<comment type="caution">
    <text evidence="3">The sequence shown here is derived from an EMBL/GenBank/DDBJ whole genome shotgun (WGS) entry which is preliminary data.</text>
</comment>
<dbReference type="Pfam" id="PF03096">
    <property type="entry name" value="Ndr"/>
    <property type="match status" value="1"/>
</dbReference>
<dbReference type="PANTHER" id="PTHR11034">
    <property type="entry name" value="N-MYC DOWNSTREAM REGULATED"/>
    <property type="match status" value="1"/>
</dbReference>
<dbReference type="InterPro" id="IPR004142">
    <property type="entry name" value="NDRG"/>
</dbReference>
<organism evidence="3 4">
    <name type="scientific">Liparis tanakae</name>
    <name type="common">Tanaka's snailfish</name>
    <dbReference type="NCBI Taxonomy" id="230148"/>
    <lineage>
        <taxon>Eukaryota</taxon>
        <taxon>Metazoa</taxon>
        <taxon>Chordata</taxon>
        <taxon>Craniata</taxon>
        <taxon>Vertebrata</taxon>
        <taxon>Euteleostomi</taxon>
        <taxon>Actinopterygii</taxon>
        <taxon>Neopterygii</taxon>
        <taxon>Teleostei</taxon>
        <taxon>Neoteleostei</taxon>
        <taxon>Acanthomorphata</taxon>
        <taxon>Eupercaria</taxon>
        <taxon>Perciformes</taxon>
        <taxon>Cottioidei</taxon>
        <taxon>Cottales</taxon>
        <taxon>Liparidae</taxon>
        <taxon>Liparis</taxon>
    </lineage>
</organism>
<evidence type="ECO:0000313" key="3">
    <source>
        <dbReference type="EMBL" id="TNN72636.1"/>
    </source>
</evidence>
<sequence length="575" mass="62561">MGRLDDAAKHKVVELRRAGLSFRKIKAVLELENIKVSAQAIYLFLREFQGRPPGRVRPMEAGSSTSPSQVQPRAGTMQENWSNIQIQNLLREASHHASFATAANLAKNTSTNPDTGVKPSWSGETSGGSRLEQQHKEDKEENDIQIVSVTSLAQSSQSRVPPTVTRAEASALSSTLTVSGLMRRRATPSPATNSMLAARKRLLDKALLHRMKTIPRVGIRLPNRSPAPLPSSAPGVAAIRIQNPGTNRSEGNPSPQQTVQNTGGRGGLQDQIQTLGSEVRGLGLAVKMLVEQQSSLEREQTQQTHIQKQILSTLQTLATKLGSCSVVQQQHNKTPSPSGLPSAAASSSFSQELYSFGQGTYTQYQYPSMDTIAEMIPSVLQFFNFRTVIGVGVGVGAYILSKFALANPDSVEGLVLVNIDTNARGWIDWAAQKLSSVTSSLTEQMLSHLFSQEELSSNTELVRSHRERISKASNLVNMELFWKTYNRCPVMLVVGDQAPYEEAAPAKLTEAFKYFIQGMGYMASSCMTRLSRSRTTSLSSSYSMDGSRSRSRTLSQGSQGGQVPPSPSQTMEVSC</sequence>
<keyword evidence="4" id="KW-1185">Reference proteome</keyword>
<feature type="region of interest" description="Disordered" evidence="2">
    <location>
        <begin position="104"/>
        <end position="141"/>
    </location>
</feature>
<accession>A0A4Z2I3I4</accession>
<dbReference type="AlphaFoldDB" id="A0A4Z2I3I4"/>
<comment type="similarity">
    <text evidence="1">Belongs to the NDRG family.</text>
</comment>
<dbReference type="EMBL" id="SRLO01000134">
    <property type="protein sequence ID" value="TNN72636.1"/>
    <property type="molecule type" value="Genomic_DNA"/>
</dbReference>
<feature type="region of interest" description="Disordered" evidence="2">
    <location>
        <begin position="537"/>
        <end position="575"/>
    </location>
</feature>
<dbReference type="Proteomes" id="UP000314294">
    <property type="component" value="Unassembled WGS sequence"/>
</dbReference>